<evidence type="ECO:0000313" key="4">
    <source>
        <dbReference type="Proteomes" id="UP001558652"/>
    </source>
</evidence>
<proteinExistence type="predicted"/>
<feature type="domain" description="EF-hand" evidence="2">
    <location>
        <begin position="44"/>
        <end position="69"/>
    </location>
</feature>
<name>A0ABD0ZER7_9HEMI</name>
<evidence type="ECO:0000256" key="1">
    <source>
        <dbReference type="ARBA" id="ARBA00022837"/>
    </source>
</evidence>
<keyword evidence="1" id="KW-0106">Calcium</keyword>
<organism evidence="3 4">
    <name type="scientific">Ranatra chinensis</name>
    <dbReference type="NCBI Taxonomy" id="642074"/>
    <lineage>
        <taxon>Eukaryota</taxon>
        <taxon>Metazoa</taxon>
        <taxon>Ecdysozoa</taxon>
        <taxon>Arthropoda</taxon>
        <taxon>Hexapoda</taxon>
        <taxon>Insecta</taxon>
        <taxon>Pterygota</taxon>
        <taxon>Neoptera</taxon>
        <taxon>Paraneoptera</taxon>
        <taxon>Hemiptera</taxon>
        <taxon>Heteroptera</taxon>
        <taxon>Panheteroptera</taxon>
        <taxon>Nepomorpha</taxon>
        <taxon>Nepidae</taxon>
        <taxon>Ranatrinae</taxon>
        <taxon>Ranatra</taxon>
    </lineage>
</organism>
<dbReference type="SUPFAM" id="SSF47473">
    <property type="entry name" value="EF-hand"/>
    <property type="match status" value="1"/>
</dbReference>
<evidence type="ECO:0000259" key="2">
    <source>
        <dbReference type="PROSITE" id="PS50222"/>
    </source>
</evidence>
<gene>
    <name evidence="3" type="ORF">AAG570_000716</name>
</gene>
<reference evidence="3 4" key="1">
    <citation type="submission" date="2024-07" db="EMBL/GenBank/DDBJ databases">
        <title>Chromosome-level genome assembly of the water stick insect Ranatra chinensis (Heteroptera: Nepidae).</title>
        <authorList>
            <person name="Liu X."/>
        </authorList>
    </citation>
    <scope>NUCLEOTIDE SEQUENCE [LARGE SCALE GENOMIC DNA]</scope>
    <source>
        <strain evidence="3">Cailab_2021Rc</strain>
        <tissue evidence="3">Muscle</tissue>
    </source>
</reference>
<dbReference type="PROSITE" id="PS50222">
    <property type="entry name" value="EF_HAND_2"/>
    <property type="match status" value="1"/>
</dbReference>
<evidence type="ECO:0000313" key="3">
    <source>
        <dbReference type="EMBL" id="KAL1140788.1"/>
    </source>
</evidence>
<comment type="caution">
    <text evidence="3">The sequence shown here is derived from an EMBL/GenBank/DDBJ whole genome shotgun (WGS) entry which is preliminary data.</text>
</comment>
<dbReference type="InterPro" id="IPR011992">
    <property type="entry name" value="EF-hand-dom_pair"/>
</dbReference>
<dbReference type="AlphaFoldDB" id="A0ABD0ZER7"/>
<dbReference type="Proteomes" id="UP001558652">
    <property type="component" value="Unassembled WGS sequence"/>
</dbReference>
<sequence>MGSKCRNVFVKNTKQETSEIGVCNCMSCGRLRDTSNVPVEYIPRFYDFNNDGHLDMEEFKALVTALLQGKTVCKKTMDEEVKAAYRLPRSQYGPDDDRTFLPTGVIGIDEEQHETVSIPRYHTPIEETLALTPTDGVTVVIPQFTSGLEVSPMGGFFTLSTLAVFFCEKDAAILPRTSEDGDYTKSVLNNELRIRDDRLRQLYVFLKARKKPPIGEA</sequence>
<dbReference type="InterPro" id="IPR018247">
    <property type="entry name" value="EF_Hand_1_Ca_BS"/>
</dbReference>
<dbReference type="PROSITE" id="PS00018">
    <property type="entry name" value="EF_HAND_1"/>
    <property type="match status" value="1"/>
</dbReference>
<keyword evidence="4" id="KW-1185">Reference proteome</keyword>
<protein>
    <recommendedName>
        <fullName evidence="2">EF-hand domain-containing protein</fullName>
    </recommendedName>
</protein>
<dbReference type="EMBL" id="JBFDAA010000001">
    <property type="protein sequence ID" value="KAL1140788.1"/>
    <property type="molecule type" value="Genomic_DNA"/>
</dbReference>
<dbReference type="InterPro" id="IPR002048">
    <property type="entry name" value="EF_hand_dom"/>
</dbReference>
<accession>A0ABD0ZER7</accession>